<feature type="domain" description="3CxxC-type" evidence="9">
    <location>
        <begin position="308"/>
        <end position="418"/>
    </location>
</feature>
<proteinExistence type="predicted"/>
<keyword evidence="4" id="KW-0863">Zinc-finger</keyword>
<comment type="subcellular location">
    <subcellularLocation>
        <location evidence="1">Membrane</location>
        <topology evidence="1">Single-pass membrane protein</topology>
    </subcellularLocation>
</comment>
<dbReference type="Proteomes" id="UP001445076">
    <property type="component" value="Unassembled WGS sequence"/>
</dbReference>
<dbReference type="GO" id="GO:0051205">
    <property type="term" value="P:protein insertion into membrane"/>
    <property type="evidence" value="ECO:0007669"/>
    <property type="project" value="TreeGrafter"/>
</dbReference>
<dbReference type="InterPro" id="IPR027377">
    <property type="entry name" value="ZAR1/RTP1-5-like_Znf-3CxxC"/>
</dbReference>
<dbReference type="SMART" id="SM01328">
    <property type="entry name" value="zf-3CxxC"/>
    <property type="match status" value="1"/>
</dbReference>
<dbReference type="PANTHER" id="PTHR14402">
    <property type="entry name" value="RECEPTOR TRANSPORTING PROTEIN"/>
    <property type="match status" value="1"/>
</dbReference>
<evidence type="ECO:0000256" key="3">
    <source>
        <dbReference type="ARBA" id="ARBA00022723"/>
    </source>
</evidence>
<dbReference type="AlphaFoldDB" id="A0AAW0VXZ0"/>
<dbReference type="Pfam" id="PF13695">
    <property type="entry name" value="Zn_ribbon_3CxxC"/>
    <property type="match status" value="1"/>
</dbReference>
<dbReference type="GO" id="GO:0008270">
    <property type="term" value="F:zinc ion binding"/>
    <property type="evidence" value="ECO:0007669"/>
    <property type="project" value="UniProtKB-KW"/>
</dbReference>
<organism evidence="10 11">
    <name type="scientific">Cherax quadricarinatus</name>
    <name type="common">Australian red claw crayfish</name>
    <dbReference type="NCBI Taxonomy" id="27406"/>
    <lineage>
        <taxon>Eukaryota</taxon>
        <taxon>Metazoa</taxon>
        <taxon>Ecdysozoa</taxon>
        <taxon>Arthropoda</taxon>
        <taxon>Crustacea</taxon>
        <taxon>Multicrustacea</taxon>
        <taxon>Malacostraca</taxon>
        <taxon>Eumalacostraca</taxon>
        <taxon>Eucarida</taxon>
        <taxon>Decapoda</taxon>
        <taxon>Pleocyemata</taxon>
        <taxon>Astacidea</taxon>
        <taxon>Parastacoidea</taxon>
        <taxon>Parastacidae</taxon>
        <taxon>Cherax</taxon>
    </lineage>
</organism>
<evidence type="ECO:0000313" key="11">
    <source>
        <dbReference type="Proteomes" id="UP001445076"/>
    </source>
</evidence>
<dbReference type="PANTHER" id="PTHR14402:SF10">
    <property type="entry name" value="3CXXC-TYPE DOMAIN-CONTAINING PROTEIN"/>
    <property type="match status" value="1"/>
</dbReference>
<keyword evidence="11" id="KW-1185">Reference proteome</keyword>
<gene>
    <name evidence="10" type="ORF">OTU49_012578</name>
</gene>
<dbReference type="GO" id="GO:0031849">
    <property type="term" value="F:olfactory receptor binding"/>
    <property type="evidence" value="ECO:0007669"/>
    <property type="project" value="TreeGrafter"/>
</dbReference>
<accession>A0AAW0VXZ0</accession>
<evidence type="ECO:0000256" key="7">
    <source>
        <dbReference type="ARBA" id="ARBA00023136"/>
    </source>
</evidence>
<keyword evidence="3" id="KW-0479">Metal-binding</keyword>
<evidence type="ECO:0000259" key="9">
    <source>
        <dbReference type="SMART" id="SM01328"/>
    </source>
</evidence>
<name>A0AAW0VXZ0_CHEQU</name>
<dbReference type="EMBL" id="JARKIK010000098">
    <property type="protein sequence ID" value="KAK8721804.1"/>
    <property type="molecule type" value="Genomic_DNA"/>
</dbReference>
<protein>
    <recommendedName>
        <fullName evidence="9">3CxxC-type domain-containing protein</fullName>
    </recommendedName>
</protein>
<keyword evidence="7" id="KW-0472">Membrane</keyword>
<evidence type="ECO:0000256" key="2">
    <source>
        <dbReference type="ARBA" id="ARBA00022692"/>
    </source>
</evidence>
<evidence type="ECO:0000256" key="1">
    <source>
        <dbReference type="ARBA" id="ARBA00004167"/>
    </source>
</evidence>
<keyword evidence="6" id="KW-1133">Transmembrane helix</keyword>
<evidence type="ECO:0000256" key="6">
    <source>
        <dbReference type="ARBA" id="ARBA00022989"/>
    </source>
</evidence>
<sequence>MPNGENAIYNAQPNSPVPINSGSPIYCDTYVGYGSPYPCVMYTVCPVMPMTLSSPSDDENRNDESYRYDYSGQALSPEPTYASPPCLLLSQVENFEDSSRDSTPPVIVTNILPDHTSSDVSPPVPVTEESQENNSEPDKPDIGVFGANGCWYPTVKSNSKEFNVKIEIPDSLHASETTMVKHSEWQPCDIQNTENPYSSPPLSSRPSVPVFGVATSQRVKPTLPKYKPQPVNVSLPFYNCYHHLDLSPNILGRPRLLHTLHKDGQLSVEDLWQKHLMVLFRNLPDEWVLGAAHPSKKFGPSWHSFKDLAKVRFYCRSCRDGWTSMYGVVVFYYRWDRQCFCGQIYYQIPGQKCKSCNPNEFEVPMWYPEEAQKVITNLYYKIAAHVYNLLTPQYIRTRRLGKPITHHDKQLCQGCCQGVCKIECSKEMGSMG</sequence>
<keyword evidence="2" id="KW-0812">Transmembrane</keyword>
<evidence type="ECO:0000256" key="4">
    <source>
        <dbReference type="ARBA" id="ARBA00022771"/>
    </source>
</evidence>
<comment type="caution">
    <text evidence="10">The sequence shown here is derived from an EMBL/GenBank/DDBJ whole genome shotgun (WGS) entry which is preliminary data.</text>
</comment>
<reference evidence="10 11" key="1">
    <citation type="journal article" date="2024" name="BMC Genomics">
        <title>Genome assembly of redclaw crayfish (Cherax quadricarinatus) provides insights into its immune adaptation and hypoxia tolerance.</title>
        <authorList>
            <person name="Liu Z."/>
            <person name="Zheng J."/>
            <person name="Li H."/>
            <person name="Fang K."/>
            <person name="Wang S."/>
            <person name="He J."/>
            <person name="Zhou D."/>
            <person name="Weng S."/>
            <person name="Chi M."/>
            <person name="Gu Z."/>
            <person name="He J."/>
            <person name="Li F."/>
            <person name="Wang M."/>
        </authorList>
    </citation>
    <scope>NUCLEOTIDE SEQUENCE [LARGE SCALE GENOMIC DNA]</scope>
    <source>
        <strain evidence="10">ZL_2023a</strain>
    </source>
</reference>
<keyword evidence="5" id="KW-0862">Zinc</keyword>
<evidence type="ECO:0000256" key="5">
    <source>
        <dbReference type="ARBA" id="ARBA00022833"/>
    </source>
</evidence>
<dbReference type="GO" id="GO:0006612">
    <property type="term" value="P:protein targeting to membrane"/>
    <property type="evidence" value="ECO:0007669"/>
    <property type="project" value="TreeGrafter"/>
</dbReference>
<dbReference type="InterPro" id="IPR026096">
    <property type="entry name" value="R-trans_p"/>
</dbReference>
<feature type="region of interest" description="Disordered" evidence="8">
    <location>
        <begin position="95"/>
        <end position="142"/>
    </location>
</feature>
<evidence type="ECO:0000256" key="8">
    <source>
        <dbReference type="SAM" id="MobiDB-lite"/>
    </source>
</evidence>
<dbReference type="GO" id="GO:0016020">
    <property type="term" value="C:membrane"/>
    <property type="evidence" value="ECO:0007669"/>
    <property type="project" value="UniProtKB-SubCell"/>
</dbReference>
<evidence type="ECO:0000313" key="10">
    <source>
        <dbReference type="EMBL" id="KAK8721804.1"/>
    </source>
</evidence>